<dbReference type="EnsemblMetazoa" id="MDOA002164-RB">
    <property type="protein sequence ID" value="MDOA002164-PB"/>
    <property type="gene ID" value="MDOA002164"/>
</dbReference>
<reference evidence="1" key="1">
    <citation type="submission" date="2020-05" db="UniProtKB">
        <authorList>
            <consortium name="EnsemblMetazoa"/>
        </authorList>
    </citation>
    <scope>IDENTIFICATION</scope>
    <source>
        <strain evidence="1">Aabys</strain>
    </source>
</reference>
<sequence length="59" mass="6855">MDPSTEDYREKLTIALEFYKKHRISGVVGCIDGTHVQIIAPTDNKHLFYNRKFSMNVLL</sequence>
<evidence type="ECO:0000313" key="1">
    <source>
        <dbReference type="EnsemblMetazoa" id="MDOA002164-PB"/>
    </source>
</evidence>
<organism evidence="1">
    <name type="scientific">Musca domestica</name>
    <name type="common">House fly</name>
    <dbReference type="NCBI Taxonomy" id="7370"/>
    <lineage>
        <taxon>Eukaryota</taxon>
        <taxon>Metazoa</taxon>
        <taxon>Ecdysozoa</taxon>
        <taxon>Arthropoda</taxon>
        <taxon>Hexapoda</taxon>
        <taxon>Insecta</taxon>
        <taxon>Pterygota</taxon>
        <taxon>Neoptera</taxon>
        <taxon>Endopterygota</taxon>
        <taxon>Diptera</taxon>
        <taxon>Brachycera</taxon>
        <taxon>Muscomorpha</taxon>
        <taxon>Muscoidea</taxon>
        <taxon>Muscidae</taxon>
        <taxon>Musca</taxon>
    </lineage>
</organism>
<protein>
    <submittedName>
        <fullName evidence="1">Uncharacterized protein</fullName>
    </submittedName>
</protein>
<dbReference type="VEuPathDB" id="VectorBase:MDOA002164"/>
<accession>A0A1I8M7X3</accession>
<name>A0A1I8M7X3_MUSDO</name>
<dbReference type="eggNOG" id="ENOG502S8CQ">
    <property type="taxonomic scope" value="Eukaryota"/>
</dbReference>
<dbReference type="AlphaFoldDB" id="A0A1I8M7X3"/>
<proteinExistence type="predicted"/>